<reference evidence="1" key="1">
    <citation type="submission" date="2019-02" db="EMBL/GenBank/DDBJ databases">
        <title>Draft genome of the type strain Pelomonas aquatica CCUG 52575T.</title>
        <authorList>
            <person name="Gomila M."/>
            <person name="Lalucat J."/>
        </authorList>
    </citation>
    <scope>NUCLEOTIDE SEQUENCE</scope>
    <source>
        <strain evidence="1">CCUG 52575</strain>
    </source>
</reference>
<organism evidence="1 2">
    <name type="scientific">Pelomonas aquatica</name>
    <dbReference type="NCBI Taxonomy" id="431058"/>
    <lineage>
        <taxon>Bacteria</taxon>
        <taxon>Pseudomonadati</taxon>
        <taxon>Pseudomonadota</taxon>
        <taxon>Betaproteobacteria</taxon>
        <taxon>Burkholderiales</taxon>
        <taxon>Sphaerotilaceae</taxon>
        <taxon>Roseateles</taxon>
    </lineage>
</organism>
<accession>A0A9X4LMM5</accession>
<proteinExistence type="predicted"/>
<name>A0A9X4LMM5_9BURK</name>
<evidence type="ECO:0000313" key="1">
    <source>
        <dbReference type="EMBL" id="MDG0865337.1"/>
    </source>
</evidence>
<protein>
    <submittedName>
        <fullName evidence="1">Uncharacterized protein</fullName>
    </submittedName>
</protein>
<dbReference type="EMBL" id="SGUG01000066">
    <property type="protein sequence ID" value="MDG0865337.1"/>
    <property type="molecule type" value="Genomic_DNA"/>
</dbReference>
<dbReference type="Proteomes" id="UP001152766">
    <property type="component" value="Unassembled WGS sequence"/>
</dbReference>
<sequence length="90" mass="9892">MLAVEDPAKSVLINLNWDDVRLGLVRKNSGQARLWPRLEAGQPKPAEIAKLRAEATHTVWAAARAVCVSEQQWMGWEGGALLCAFDVRGP</sequence>
<comment type="caution">
    <text evidence="1">The sequence shown here is derived from an EMBL/GenBank/DDBJ whole genome shotgun (WGS) entry which is preliminary data.</text>
</comment>
<dbReference type="AlphaFoldDB" id="A0A9X4LMM5"/>
<gene>
    <name evidence="1" type="ORF">EXJ73_23015</name>
</gene>
<dbReference type="RefSeq" id="WP_268153664.1">
    <property type="nucleotide sequence ID" value="NZ_JAPPUW010000026.1"/>
</dbReference>
<evidence type="ECO:0000313" key="2">
    <source>
        <dbReference type="Proteomes" id="UP001152766"/>
    </source>
</evidence>
<keyword evidence="2" id="KW-1185">Reference proteome</keyword>